<protein>
    <submittedName>
        <fullName evidence="5">Carboxypeptidase-like regulatory domain-containing protein</fullName>
    </submittedName>
</protein>
<feature type="chain" id="PRO_5022714547" evidence="4">
    <location>
        <begin position="21"/>
        <end position="936"/>
    </location>
</feature>
<comment type="subcellular location">
    <subcellularLocation>
        <location evidence="1">Cell outer membrane</location>
    </subcellularLocation>
</comment>
<dbReference type="GO" id="GO:0004180">
    <property type="term" value="F:carboxypeptidase activity"/>
    <property type="evidence" value="ECO:0007669"/>
    <property type="project" value="UniProtKB-KW"/>
</dbReference>
<dbReference type="Gene3D" id="2.40.170.20">
    <property type="entry name" value="TonB-dependent receptor, beta-barrel domain"/>
    <property type="match status" value="1"/>
</dbReference>
<dbReference type="Gene3D" id="2.60.40.1120">
    <property type="entry name" value="Carboxypeptidase-like, regulatory domain"/>
    <property type="match status" value="1"/>
</dbReference>
<keyword evidence="2" id="KW-0472">Membrane</keyword>
<sequence>MKSRKLLLFMMLLGILKISAQNTSLTGSVVDALSDNPISGVILKLEGTAYVSKTNTEGIFIFSEITLDTGNYILEISRSGYNTLRFPVNLNTNGNKQLDFIPLQPDLMKEQIQLATISLSESELSEDQSGADNIAGLLHASRDVFLNAAAFDFSQTFFKPRGLGSEYSTVSINGIEMNKFFDGRPQWSNWGGLNDLQRNQVFANGLVPGETTFGQVAGNTNINMRASKYAKGAKVSYAGANRSYTGRIMGNYNSGEKQGGWWYSVGLARRFANEAYIDGTLYDANSFFASVEKRLNSNHFLNFTAFYTPNTRGKSSANTQEVFDLKGRKYNSFWGFQNGEIRNSRLKEIQEPILMLNHFWKVSERTRLNTNIGYQFGTTRNSRLDFGGTRLVIQPDGQESFVGGGSNPDPSYYQKLPSYFLRFEDNQNYEAAYLAQQEFQKDGQIDWNSLYNANETAFDSGGNSVYVVAEDVTKDKLINVNTILTSSINPSILINGKLKFSYLISENYSEVKDLLGGTGYLDVDFFSEGNRAQSDLLNLNRIAEEGERFKYNFEWQASSAEAFVNAGFKSKKLDSYLAAQVSQTFYQREGLFQNGNFPDNSLGKSEKLNFTDYGIKAGSVFKLSGKHLFEVNTGYFTKPPTLRNSFSNSRQNNNTIPGLKSEQIYSADASYIFRSSMIKIRITGYFTQINDATEISFYYADGLSGLGRNSTTAFVQEILFGIDKQHIGLEMGFEAQVTSTLKLKSALALGQFVYNSNPNLTLTSDDFTEAQNYGESKLKNYRIAGGPQRAAQLGFEYRDPDFWWFGTTLNYFSHAFADVSPLARTSNFATDSDGLPLLNYDENIAQDLLKQEQFDDYLLLNAVGGKSWRIKNNYIGFFISINNILDVVYKTGGFEQSRNANFRTLKEDRDREQPVFGSKYWYGTGSSYYANIYVRF</sequence>
<keyword evidence="5" id="KW-0378">Hydrolase</keyword>
<organism evidence="5 6">
    <name type="scientific">Gillisia hiemivivida</name>
    <dbReference type="NCBI Taxonomy" id="291190"/>
    <lineage>
        <taxon>Bacteria</taxon>
        <taxon>Pseudomonadati</taxon>
        <taxon>Bacteroidota</taxon>
        <taxon>Flavobacteriia</taxon>
        <taxon>Flavobacteriales</taxon>
        <taxon>Flavobacteriaceae</taxon>
        <taxon>Gillisia</taxon>
    </lineage>
</organism>
<proteinExistence type="predicted"/>
<keyword evidence="3" id="KW-0998">Cell outer membrane</keyword>
<evidence type="ECO:0000313" key="6">
    <source>
        <dbReference type="Proteomes" id="UP000321367"/>
    </source>
</evidence>
<dbReference type="SUPFAM" id="SSF49464">
    <property type="entry name" value="Carboxypeptidase regulatory domain-like"/>
    <property type="match status" value="1"/>
</dbReference>
<dbReference type="SUPFAM" id="SSF56935">
    <property type="entry name" value="Porins"/>
    <property type="match status" value="1"/>
</dbReference>
<dbReference type="Proteomes" id="UP000321367">
    <property type="component" value="Unassembled WGS sequence"/>
</dbReference>
<gene>
    <name evidence="5" type="ORF">ES724_10025</name>
</gene>
<keyword evidence="6" id="KW-1185">Reference proteome</keyword>
<accession>A0A5C6ZS71</accession>
<feature type="signal peptide" evidence="4">
    <location>
        <begin position="1"/>
        <end position="20"/>
    </location>
</feature>
<dbReference type="InterPro" id="IPR036942">
    <property type="entry name" value="Beta-barrel_TonB_sf"/>
</dbReference>
<evidence type="ECO:0000256" key="3">
    <source>
        <dbReference type="ARBA" id="ARBA00023237"/>
    </source>
</evidence>
<evidence type="ECO:0000256" key="1">
    <source>
        <dbReference type="ARBA" id="ARBA00004442"/>
    </source>
</evidence>
<dbReference type="EMBL" id="VORY01000010">
    <property type="protein sequence ID" value="TXD93541.1"/>
    <property type="molecule type" value="Genomic_DNA"/>
</dbReference>
<reference evidence="5 6" key="1">
    <citation type="submission" date="2019-08" db="EMBL/GenBank/DDBJ databases">
        <title>Genome sequence of Gillisia hiemivivida IC154 (type strain).</title>
        <authorList>
            <person name="Bowman J.P."/>
        </authorList>
    </citation>
    <scope>NUCLEOTIDE SEQUENCE [LARGE SCALE GENOMIC DNA]</scope>
    <source>
        <strain evidence="5 6">IC154</strain>
    </source>
</reference>
<comment type="caution">
    <text evidence="5">The sequence shown here is derived from an EMBL/GenBank/DDBJ whole genome shotgun (WGS) entry which is preliminary data.</text>
</comment>
<evidence type="ECO:0000313" key="5">
    <source>
        <dbReference type="EMBL" id="TXD93541.1"/>
    </source>
</evidence>
<dbReference type="OrthoDB" id="1453181at2"/>
<keyword evidence="5" id="KW-0645">Protease</keyword>
<dbReference type="Pfam" id="PF13620">
    <property type="entry name" value="CarboxypepD_reg"/>
    <property type="match status" value="1"/>
</dbReference>
<name>A0A5C6ZS71_9FLAO</name>
<keyword evidence="4" id="KW-0732">Signal</keyword>
<dbReference type="InterPro" id="IPR008969">
    <property type="entry name" value="CarboxyPept-like_regulatory"/>
</dbReference>
<evidence type="ECO:0000256" key="4">
    <source>
        <dbReference type="SAM" id="SignalP"/>
    </source>
</evidence>
<evidence type="ECO:0000256" key="2">
    <source>
        <dbReference type="ARBA" id="ARBA00023136"/>
    </source>
</evidence>
<dbReference type="AlphaFoldDB" id="A0A5C6ZS71"/>
<dbReference type="RefSeq" id="WP_146932601.1">
    <property type="nucleotide sequence ID" value="NZ_CBCSHZ010000013.1"/>
</dbReference>
<keyword evidence="5" id="KW-0121">Carboxypeptidase</keyword>
<dbReference type="GO" id="GO:0009279">
    <property type="term" value="C:cell outer membrane"/>
    <property type="evidence" value="ECO:0007669"/>
    <property type="project" value="UniProtKB-SubCell"/>
</dbReference>